<reference evidence="1" key="2">
    <citation type="submission" date="2020-09" db="EMBL/GenBank/DDBJ databases">
        <authorList>
            <person name="Sun Q."/>
            <person name="Ohkuma M."/>
        </authorList>
    </citation>
    <scope>NUCLEOTIDE SEQUENCE</scope>
    <source>
        <strain evidence="1">JCM 14359</strain>
    </source>
</reference>
<dbReference type="InterPro" id="IPR043504">
    <property type="entry name" value="Peptidase_S1_PA_chymotrypsin"/>
</dbReference>
<dbReference type="Gene3D" id="2.40.10.10">
    <property type="entry name" value="Trypsin-like serine proteases"/>
    <property type="match status" value="2"/>
</dbReference>
<proteinExistence type="predicted"/>
<dbReference type="RefSeq" id="WP_188788017.1">
    <property type="nucleotide sequence ID" value="NZ_BMOC01000019.1"/>
</dbReference>
<evidence type="ECO:0000313" key="1">
    <source>
        <dbReference type="EMBL" id="GGJ14487.1"/>
    </source>
</evidence>
<dbReference type="SUPFAM" id="SSF50494">
    <property type="entry name" value="Trypsin-like serine proteases"/>
    <property type="match status" value="1"/>
</dbReference>
<comment type="caution">
    <text evidence="1">The sequence shown here is derived from an EMBL/GenBank/DDBJ whole genome shotgun (WGS) entry which is preliminary data.</text>
</comment>
<evidence type="ECO:0000313" key="2">
    <source>
        <dbReference type="Proteomes" id="UP000653099"/>
    </source>
</evidence>
<name>A0A830ESW8_9EURY</name>
<dbReference type="AlphaFoldDB" id="A0A830ESW8"/>
<dbReference type="OrthoDB" id="325608at2157"/>
<accession>A0A830ESW8</accession>
<keyword evidence="2" id="KW-1185">Reference proteome</keyword>
<sequence>MRHPRNETPSIFWKTTPIGYGYSDRKSEPFIASGFYYNHQWGVSEQHKSADLPNTGPYLVTNKHVIQPSDYPQPDSVIAYTRNPGEVQETTRHHIDLYKSDGEPKWREHPENNNIDIVLIPLDFELRETAMFHRANIVSDPTSISGGDLAEVVGYPAEMRNFHRLPILRQALISSSYQVSFYDSPYFVIDARLHDGMSGSPVVYAPSVVDIEVDEQEIDSDWGTVEPFTVEGTTERKHTRLLGVHSGERLEFDDEISMEDIESDLPNRDSDPDLRDFLRELEGRLENIERETGINRVWHAKYIDDIIRNY</sequence>
<gene>
    <name evidence="1" type="ORF">GCM10008995_25530</name>
</gene>
<dbReference type="Pfam" id="PF13365">
    <property type="entry name" value="Trypsin_2"/>
    <property type="match status" value="1"/>
</dbReference>
<evidence type="ECO:0008006" key="3">
    <source>
        <dbReference type="Google" id="ProtNLM"/>
    </source>
</evidence>
<dbReference type="EMBL" id="BMOC01000019">
    <property type="protein sequence ID" value="GGJ14487.1"/>
    <property type="molecule type" value="Genomic_DNA"/>
</dbReference>
<reference evidence="1" key="1">
    <citation type="journal article" date="2014" name="Int. J. Syst. Evol. Microbiol.">
        <title>Complete genome sequence of Corynebacterium casei LMG S-19264T (=DSM 44701T), isolated from a smear-ripened cheese.</title>
        <authorList>
            <consortium name="US DOE Joint Genome Institute (JGI-PGF)"/>
            <person name="Walter F."/>
            <person name="Albersmeier A."/>
            <person name="Kalinowski J."/>
            <person name="Ruckert C."/>
        </authorList>
    </citation>
    <scope>NUCLEOTIDE SEQUENCE</scope>
    <source>
        <strain evidence="1">JCM 14359</strain>
    </source>
</reference>
<organism evidence="1 2">
    <name type="scientific">Halobellus salinus</name>
    <dbReference type="NCBI Taxonomy" id="931585"/>
    <lineage>
        <taxon>Archaea</taxon>
        <taxon>Methanobacteriati</taxon>
        <taxon>Methanobacteriota</taxon>
        <taxon>Stenosarchaea group</taxon>
        <taxon>Halobacteria</taxon>
        <taxon>Halobacteriales</taxon>
        <taxon>Haloferacaceae</taxon>
        <taxon>Halobellus</taxon>
    </lineage>
</organism>
<dbReference type="Proteomes" id="UP000653099">
    <property type="component" value="Unassembled WGS sequence"/>
</dbReference>
<protein>
    <recommendedName>
        <fullName evidence="3">Serine protease</fullName>
    </recommendedName>
</protein>
<dbReference type="InterPro" id="IPR009003">
    <property type="entry name" value="Peptidase_S1_PA"/>
</dbReference>